<name>A0ABS7U0M1_9BACT</name>
<evidence type="ECO:0000313" key="2">
    <source>
        <dbReference type="EMBL" id="MBZ5714067.1"/>
    </source>
</evidence>
<dbReference type="Proteomes" id="UP001139031">
    <property type="component" value="Unassembled WGS sequence"/>
</dbReference>
<organism evidence="2 3">
    <name type="scientific">Nannocystis pusilla</name>
    <dbReference type="NCBI Taxonomy" id="889268"/>
    <lineage>
        <taxon>Bacteria</taxon>
        <taxon>Pseudomonadati</taxon>
        <taxon>Myxococcota</taxon>
        <taxon>Polyangia</taxon>
        <taxon>Nannocystales</taxon>
        <taxon>Nannocystaceae</taxon>
        <taxon>Nannocystis</taxon>
    </lineage>
</organism>
<proteinExistence type="predicted"/>
<accession>A0ABS7U0M1</accession>
<gene>
    <name evidence="2" type="ORF">K7C98_32950</name>
</gene>
<dbReference type="RefSeq" id="WP_224195802.1">
    <property type="nucleotide sequence ID" value="NZ_JAIRAU010000045.1"/>
</dbReference>
<sequence>HVPNPTLDTSSTDPGTTTTTTDPGTSTTSTGGTTGPAGPCDGLDQEACTADAACTAIRGSPPDARNECFGPWQFLACIEATDCGQVLTLACPEGAQEAWLFGSTCIPDDFAVCDGEMFAVVCP</sequence>
<evidence type="ECO:0000256" key="1">
    <source>
        <dbReference type="SAM" id="MobiDB-lite"/>
    </source>
</evidence>
<dbReference type="EMBL" id="JAIRAU010000045">
    <property type="protein sequence ID" value="MBZ5714067.1"/>
    <property type="molecule type" value="Genomic_DNA"/>
</dbReference>
<feature type="region of interest" description="Disordered" evidence="1">
    <location>
        <begin position="1"/>
        <end position="38"/>
    </location>
</feature>
<feature type="non-terminal residue" evidence="2">
    <location>
        <position position="1"/>
    </location>
</feature>
<keyword evidence="3" id="KW-1185">Reference proteome</keyword>
<protein>
    <submittedName>
        <fullName evidence="2">Uncharacterized protein</fullName>
    </submittedName>
</protein>
<reference evidence="2" key="1">
    <citation type="submission" date="2021-08" db="EMBL/GenBank/DDBJ databases">
        <authorList>
            <person name="Stevens D.C."/>
        </authorList>
    </citation>
    <scope>NUCLEOTIDE SEQUENCE</scope>
    <source>
        <strain evidence="2">DSM 53165</strain>
    </source>
</reference>
<comment type="caution">
    <text evidence="2">The sequence shown here is derived from an EMBL/GenBank/DDBJ whole genome shotgun (WGS) entry which is preliminary data.</text>
</comment>
<evidence type="ECO:0000313" key="3">
    <source>
        <dbReference type="Proteomes" id="UP001139031"/>
    </source>
</evidence>